<feature type="compositionally biased region" description="Polar residues" evidence="1">
    <location>
        <begin position="81"/>
        <end position="101"/>
    </location>
</feature>
<dbReference type="EMBL" id="CADCWL010000125">
    <property type="protein sequence ID" value="CAA9568815.1"/>
    <property type="molecule type" value="Genomic_DNA"/>
</dbReference>
<protein>
    <submittedName>
        <fullName evidence="2">Uncharacterized protein</fullName>
    </submittedName>
</protein>
<feature type="compositionally biased region" description="Low complexity" evidence="1">
    <location>
        <begin position="56"/>
        <end position="74"/>
    </location>
</feature>
<feature type="region of interest" description="Disordered" evidence="1">
    <location>
        <begin position="1"/>
        <end position="134"/>
    </location>
</feature>
<evidence type="ECO:0000313" key="2">
    <source>
        <dbReference type="EMBL" id="CAA9568815.1"/>
    </source>
</evidence>
<feature type="non-terminal residue" evidence="2">
    <location>
        <position position="1"/>
    </location>
</feature>
<proteinExistence type="predicted"/>
<feature type="non-terminal residue" evidence="2">
    <location>
        <position position="134"/>
    </location>
</feature>
<name>A0A6J4V545_9BACT</name>
<reference evidence="2" key="1">
    <citation type="submission" date="2020-02" db="EMBL/GenBank/DDBJ databases">
        <authorList>
            <person name="Meier V. D."/>
        </authorList>
    </citation>
    <scope>NUCLEOTIDE SEQUENCE</scope>
    <source>
        <strain evidence="2">AVDCRST_MAG19</strain>
    </source>
</reference>
<feature type="compositionally biased region" description="Basic residues" evidence="1">
    <location>
        <begin position="121"/>
        <end position="134"/>
    </location>
</feature>
<dbReference type="AlphaFoldDB" id="A0A6J4V545"/>
<accession>A0A6J4V545</accession>
<organism evidence="2">
    <name type="scientific">uncultured Thermomicrobiales bacterium</name>
    <dbReference type="NCBI Taxonomy" id="1645740"/>
    <lineage>
        <taxon>Bacteria</taxon>
        <taxon>Pseudomonadati</taxon>
        <taxon>Thermomicrobiota</taxon>
        <taxon>Thermomicrobia</taxon>
        <taxon>Thermomicrobiales</taxon>
        <taxon>environmental samples</taxon>
    </lineage>
</organism>
<evidence type="ECO:0000256" key="1">
    <source>
        <dbReference type="SAM" id="MobiDB-lite"/>
    </source>
</evidence>
<feature type="compositionally biased region" description="Basic and acidic residues" evidence="1">
    <location>
        <begin position="105"/>
        <end position="120"/>
    </location>
</feature>
<feature type="compositionally biased region" description="Polar residues" evidence="1">
    <location>
        <begin position="40"/>
        <end position="50"/>
    </location>
</feature>
<gene>
    <name evidence="2" type="ORF">AVDCRST_MAG19-2558</name>
</gene>
<sequence length="134" mass="14596">WPARPPPTRTVDRRCRSPARTGRCRRSVASRTRWPGTSPAVPSSRASKGASTPVPARSSSRTSHCSASSRTSGRPTPRGSAGTNRQPLTGAASTPRQTGPTATALERRRIEPDGTTDRNPQRRTRRDRRCRTPT</sequence>